<evidence type="ECO:0000313" key="2">
    <source>
        <dbReference type="Proteomes" id="UP001152795"/>
    </source>
</evidence>
<reference evidence="1" key="1">
    <citation type="submission" date="2020-04" db="EMBL/GenBank/DDBJ databases">
        <authorList>
            <person name="Alioto T."/>
            <person name="Alioto T."/>
            <person name="Gomez Garrido J."/>
        </authorList>
    </citation>
    <scope>NUCLEOTIDE SEQUENCE</scope>
    <source>
        <strain evidence="1">A484AB</strain>
    </source>
</reference>
<accession>A0A7D9LGJ2</accession>
<protein>
    <submittedName>
        <fullName evidence="1">ATP-dependent DNA helicase PIF1</fullName>
    </submittedName>
</protein>
<sequence>MKYLVYVHLHQHSGDIAYAKCYCAGGCCKHVAATLYQLLDYIELGLSDIPDDKTCTQELQKWHDSYDTDKKGRKRPIPEGKRENYCSREKVSKDDLEWLKTSLEKAGSTCHLVGILGNTNCEPCEFTANELPSRQRIMKAGEVGDKLDQTAVRSSILKKLIQNLDCTCVPDKENCEKYIMEKLFVNNEGCREIEKNTRKQNECEEWYKHDRENVG</sequence>
<keyword evidence="1" id="KW-0347">Helicase</keyword>
<keyword evidence="1" id="KW-0378">Hydrolase</keyword>
<dbReference type="PROSITE" id="PS50966">
    <property type="entry name" value="ZF_SWIM"/>
    <property type="match status" value="1"/>
</dbReference>
<evidence type="ECO:0000313" key="1">
    <source>
        <dbReference type="EMBL" id="CAB4034241.1"/>
    </source>
</evidence>
<name>A0A7D9LGJ2_PARCT</name>
<dbReference type="GO" id="GO:0004386">
    <property type="term" value="F:helicase activity"/>
    <property type="evidence" value="ECO:0007669"/>
    <property type="project" value="UniProtKB-KW"/>
</dbReference>
<dbReference type="AlphaFoldDB" id="A0A7D9LGJ2"/>
<dbReference type="OrthoDB" id="5954832at2759"/>
<dbReference type="GO" id="GO:0008270">
    <property type="term" value="F:zinc ion binding"/>
    <property type="evidence" value="ECO:0007669"/>
    <property type="project" value="InterPro"/>
</dbReference>
<proteinExistence type="predicted"/>
<gene>
    <name evidence="1" type="ORF">PACLA_8A068373</name>
</gene>
<dbReference type="Proteomes" id="UP001152795">
    <property type="component" value="Unassembled WGS sequence"/>
</dbReference>
<organism evidence="1 2">
    <name type="scientific">Paramuricea clavata</name>
    <name type="common">Red gorgonian</name>
    <name type="synonym">Violescent sea-whip</name>
    <dbReference type="NCBI Taxonomy" id="317549"/>
    <lineage>
        <taxon>Eukaryota</taxon>
        <taxon>Metazoa</taxon>
        <taxon>Cnidaria</taxon>
        <taxon>Anthozoa</taxon>
        <taxon>Octocorallia</taxon>
        <taxon>Malacalcyonacea</taxon>
        <taxon>Plexauridae</taxon>
        <taxon>Paramuricea</taxon>
    </lineage>
</organism>
<keyword evidence="2" id="KW-1185">Reference proteome</keyword>
<dbReference type="EMBL" id="CACRXK020019953">
    <property type="protein sequence ID" value="CAB4034241.1"/>
    <property type="molecule type" value="Genomic_DNA"/>
</dbReference>
<keyword evidence="1" id="KW-0067">ATP-binding</keyword>
<keyword evidence="1" id="KW-0547">Nucleotide-binding</keyword>
<dbReference type="InterPro" id="IPR007527">
    <property type="entry name" value="Znf_SWIM"/>
</dbReference>
<comment type="caution">
    <text evidence="1">The sequence shown here is derived from an EMBL/GenBank/DDBJ whole genome shotgun (WGS) entry which is preliminary data.</text>
</comment>